<evidence type="ECO:0000313" key="4">
    <source>
        <dbReference type="EMBL" id="KAG9477688.1"/>
    </source>
</evidence>
<dbReference type="Proteomes" id="UP000770717">
    <property type="component" value="Unassembled WGS sequence"/>
</dbReference>
<feature type="compositionally biased region" description="Polar residues" evidence="2">
    <location>
        <begin position="219"/>
        <end position="231"/>
    </location>
</feature>
<organism evidence="4 5">
    <name type="scientific">Eleutherodactylus coqui</name>
    <name type="common">Puerto Rican coqui</name>
    <dbReference type="NCBI Taxonomy" id="57060"/>
    <lineage>
        <taxon>Eukaryota</taxon>
        <taxon>Metazoa</taxon>
        <taxon>Chordata</taxon>
        <taxon>Craniata</taxon>
        <taxon>Vertebrata</taxon>
        <taxon>Euteleostomi</taxon>
        <taxon>Amphibia</taxon>
        <taxon>Batrachia</taxon>
        <taxon>Anura</taxon>
        <taxon>Neobatrachia</taxon>
        <taxon>Hyloidea</taxon>
        <taxon>Eleutherodactylidae</taxon>
        <taxon>Eleutherodactylinae</taxon>
        <taxon>Eleutherodactylus</taxon>
        <taxon>Eleutherodactylus</taxon>
    </lineage>
</organism>
<feature type="coiled-coil region" evidence="1">
    <location>
        <begin position="130"/>
        <end position="164"/>
    </location>
</feature>
<dbReference type="Gene3D" id="2.30.30.190">
    <property type="entry name" value="CAP Gly-rich-like domain"/>
    <property type="match status" value="1"/>
</dbReference>
<evidence type="ECO:0000259" key="3">
    <source>
        <dbReference type="PROSITE" id="PS50245"/>
    </source>
</evidence>
<feature type="compositionally biased region" description="Basic and acidic residues" evidence="2">
    <location>
        <begin position="909"/>
        <end position="919"/>
    </location>
</feature>
<feature type="compositionally biased region" description="Basic and acidic residues" evidence="2">
    <location>
        <begin position="320"/>
        <end position="348"/>
    </location>
</feature>
<feature type="region of interest" description="Disordered" evidence="2">
    <location>
        <begin position="219"/>
        <end position="386"/>
    </location>
</feature>
<comment type="caution">
    <text evidence="4">The sequence shown here is derived from an EMBL/GenBank/DDBJ whole genome shotgun (WGS) entry which is preliminary data.</text>
</comment>
<dbReference type="InterPro" id="IPR028750">
    <property type="entry name" value="CEP350/CC187"/>
</dbReference>
<feature type="compositionally biased region" description="Basic and acidic residues" evidence="2">
    <location>
        <begin position="375"/>
        <end position="386"/>
    </location>
</feature>
<protein>
    <recommendedName>
        <fullName evidence="3">CAP-Gly domain-containing protein</fullName>
    </recommendedName>
</protein>
<sequence length="1135" mass="126792">FETRSEVLMESGKHGTGCVTQLNGPATTHVSSAPTATESLERSWDHTEPATDSTSKWSEVGEFYGSPNMFARFTLEMSQQYIREEELRARHQTALLRLREEALKEKTKAELALLNHQKIYWKSKNEPIKMEELVSQELEIQRNLKEEQAEIRHLHNVYKAAHQERKLLLRQQKEILRIQQSAAHIQHKLHKSGVTPQVSELIDLDPSTQLARHRTFHESTLASEHLNQNTQSSISELSEDDDITEKTQPTETYHRVQIAEDGNTSPGPGVFDNSTLRRSFPQSREVADEEEDYISDGSAEGNALSGSPQNHLTNPFWSQEDQRNRSTARQRDRAHEENIPANQKELETTKNIQDLGRVTAGESRVSLSLEDDDKERERAEAECSEELRKDANIMSTTQEAANDDQLAIERTDDHNSQSISVPSKSKTRTLSPSLAEFQKVSAKLINISESSPSASDRGQAGEDTESGDSEVFDMESSEFPSRGPLDLACGENMMANGDKSNPTSSPTKPPDCRKPVILVMKETQSKTEMAPLACESFPTSEDLTESDTKTYGINHLPENQDGSVVRITNIHKSTSMSPKGDGNAAGMSSPDTKDRQGVTETNEKQSFTKSAIFRKIEMMPSHTTASKDLSQIKSFPHRSEGDDIFIMDEVLQPIEDTLSEILSPIDEKLSYESADLYSPQQDQSEELPSLPRDSSSIKSGDSDTEDFPTPPEEILLSRSESLQSSREASLIEEIYLLYDSLLTEDTLLPPDEINNAENSPLETENSRRLPEEIKPCRPFLTLSKAEDDIHDPLSTFEIGDRVLVKLSKPGTLMYKGLTSFKVGYWAGVALDKPEGDNDGTYEGIRYFECSKNCGVFVRPGQISHLLFDELDRSDPKKDEDDDYSFGDGPSPGHVQKHDESNGDPSGRQLGEKDEGKQSSEKGTNLSRSCSLKASENINDLLQTTISPRCFHAYPEGLLVDRKNPGQTLQIKQFCRGDINKLIAPNPSQDDKHRLLLKVTDELISRVLLDAIATCSKISAPEKVSLMNSSKDEKCMVAEEGFCNQLLSVTTRQAGGYVDTLVTEVINDCIEEYQQIRRKKGKENTHWSSLSYGSPFLVAGEDRTSSLIDFTDGIFEELVKDSLRVIENINGSRIQS</sequence>
<feature type="region of interest" description="Disordered" evidence="2">
    <location>
        <begin position="1"/>
        <end position="52"/>
    </location>
</feature>
<feature type="domain" description="CAP-Gly" evidence="3">
    <location>
        <begin position="816"/>
        <end position="858"/>
    </location>
</feature>
<gene>
    <name evidence="4" type="ORF">GDO78_012937</name>
</gene>
<dbReference type="PROSITE" id="PS50245">
    <property type="entry name" value="CAP_GLY_2"/>
    <property type="match status" value="1"/>
</dbReference>
<feature type="region of interest" description="Disordered" evidence="2">
    <location>
        <begin position="676"/>
        <end position="711"/>
    </location>
</feature>
<feature type="compositionally biased region" description="Basic and acidic residues" evidence="2">
    <location>
        <begin position="1"/>
        <end position="13"/>
    </location>
</feature>
<feature type="region of interest" description="Disordered" evidence="2">
    <location>
        <begin position="573"/>
        <end position="606"/>
    </location>
</feature>
<feature type="compositionally biased region" description="Polar residues" evidence="2">
    <location>
        <begin position="416"/>
        <end position="432"/>
    </location>
</feature>
<dbReference type="Pfam" id="PF01302">
    <property type="entry name" value="CAP_GLY"/>
    <property type="match status" value="1"/>
</dbReference>
<feature type="region of interest" description="Disordered" evidence="2">
    <location>
        <begin position="873"/>
        <end position="928"/>
    </location>
</feature>
<evidence type="ECO:0000256" key="2">
    <source>
        <dbReference type="SAM" id="MobiDB-lite"/>
    </source>
</evidence>
<dbReference type="GO" id="GO:0005813">
    <property type="term" value="C:centrosome"/>
    <property type="evidence" value="ECO:0007669"/>
    <property type="project" value="InterPro"/>
</dbReference>
<feature type="region of interest" description="Disordered" evidence="2">
    <location>
        <begin position="411"/>
        <end position="432"/>
    </location>
</feature>
<dbReference type="InterPro" id="IPR036859">
    <property type="entry name" value="CAP-Gly_dom_sf"/>
</dbReference>
<feature type="non-terminal residue" evidence="4">
    <location>
        <position position="1135"/>
    </location>
</feature>
<reference evidence="4" key="1">
    <citation type="thesis" date="2020" institute="ProQuest LLC" country="789 East Eisenhower Parkway, Ann Arbor, MI, USA">
        <title>Comparative Genomics and Chromosome Evolution.</title>
        <authorList>
            <person name="Mudd A.B."/>
        </authorList>
    </citation>
    <scope>NUCLEOTIDE SEQUENCE</scope>
    <source>
        <strain evidence="4">HN-11 Male</strain>
        <tissue evidence="4">Kidney and liver</tissue>
    </source>
</reference>
<evidence type="ECO:0000256" key="1">
    <source>
        <dbReference type="SAM" id="Coils"/>
    </source>
</evidence>
<dbReference type="SMART" id="SM01052">
    <property type="entry name" value="CAP_GLY"/>
    <property type="match status" value="1"/>
</dbReference>
<name>A0A8J6EYV7_ELECQ</name>
<dbReference type="EMBL" id="WNTK01000009">
    <property type="protein sequence ID" value="KAG9477689.1"/>
    <property type="molecule type" value="Genomic_DNA"/>
</dbReference>
<feature type="region of interest" description="Disordered" evidence="2">
    <location>
        <begin position="447"/>
        <end position="513"/>
    </location>
</feature>
<dbReference type="InterPro" id="IPR000938">
    <property type="entry name" value="CAP-Gly_domain"/>
</dbReference>
<feature type="compositionally biased region" description="Polar residues" evidence="2">
    <location>
        <begin position="447"/>
        <end position="456"/>
    </location>
</feature>
<keyword evidence="1" id="KW-0175">Coiled coil</keyword>
<feature type="compositionally biased region" description="Acidic residues" evidence="2">
    <location>
        <begin position="462"/>
        <end position="476"/>
    </location>
</feature>
<feature type="compositionally biased region" description="Polar residues" evidence="2">
    <location>
        <begin position="18"/>
        <end position="38"/>
    </location>
</feature>
<dbReference type="SUPFAM" id="SSF74924">
    <property type="entry name" value="Cap-Gly domain"/>
    <property type="match status" value="1"/>
</dbReference>
<dbReference type="PANTHER" id="PTHR13958:SF3">
    <property type="entry name" value="CAP-GLY DOMAIN-CONTAINING PROTEIN-RELATED"/>
    <property type="match status" value="1"/>
</dbReference>
<feature type="compositionally biased region" description="Basic and acidic residues" evidence="2">
    <location>
        <begin position="39"/>
        <end position="49"/>
    </location>
</feature>
<evidence type="ECO:0000313" key="5">
    <source>
        <dbReference type="Proteomes" id="UP000770717"/>
    </source>
</evidence>
<feature type="compositionally biased region" description="Basic and acidic residues" evidence="2">
    <location>
        <begin position="591"/>
        <end position="603"/>
    </location>
</feature>
<dbReference type="EMBL" id="WNTK01000009">
    <property type="protein sequence ID" value="KAG9477688.1"/>
    <property type="molecule type" value="Genomic_DNA"/>
</dbReference>
<keyword evidence="5" id="KW-1185">Reference proteome</keyword>
<feature type="compositionally biased region" description="Polar residues" evidence="2">
    <location>
        <begin position="304"/>
        <end position="319"/>
    </location>
</feature>
<feature type="compositionally biased region" description="Polar residues" evidence="2">
    <location>
        <begin position="262"/>
        <end position="282"/>
    </location>
</feature>
<dbReference type="PANTHER" id="PTHR13958">
    <property type="entry name" value="CENTROSOME-ASSOCIATED PROTEIN 350"/>
    <property type="match status" value="1"/>
</dbReference>
<accession>A0A8J6EYV7</accession>
<dbReference type="GO" id="GO:0008017">
    <property type="term" value="F:microtubule binding"/>
    <property type="evidence" value="ECO:0007669"/>
    <property type="project" value="InterPro"/>
</dbReference>
<dbReference type="GO" id="GO:0034453">
    <property type="term" value="P:microtubule anchoring"/>
    <property type="evidence" value="ECO:0007669"/>
    <property type="project" value="InterPro"/>
</dbReference>
<dbReference type="AlphaFoldDB" id="A0A8J6EYV7"/>
<proteinExistence type="predicted"/>
<dbReference type="OrthoDB" id="306254at2759"/>